<dbReference type="AlphaFoldDB" id="A0A8X7C6M3"/>
<protein>
    <submittedName>
        <fullName evidence="2">Uncharacterized protein</fullName>
    </submittedName>
</protein>
<accession>A0A8X7C6M3</accession>
<sequence>MLSDSALGSPSSNKKDIGEKKRCPPFKNALRPPRNFLLTTKATLGTKSGFFGDDPQRGPSRPTPGCPKENWGGDPTRMTISGFLEMQRGET</sequence>
<gene>
    <name evidence="2" type="ORF">TNIN_458801</name>
</gene>
<keyword evidence="3" id="KW-1185">Reference proteome</keyword>
<evidence type="ECO:0000313" key="2">
    <source>
        <dbReference type="EMBL" id="GFY55442.1"/>
    </source>
</evidence>
<proteinExistence type="predicted"/>
<feature type="compositionally biased region" description="Basic and acidic residues" evidence="1">
    <location>
        <begin position="13"/>
        <end position="22"/>
    </location>
</feature>
<dbReference type="Proteomes" id="UP000886998">
    <property type="component" value="Unassembled WGS sequence"/>
</dbReference>
<feature type="compositionally biased region" description="Polar residues" evidence="1">
    <location>
        <begin position="1"/>
        <end position="12"/>
    </location>
</feature>
<evidence type="ECO:0000256" key="1">
    <source>
        <dbReference type="SAM" id="MobiDB-lite"/>
    </source>
</evidence>
<reference evidence="2" key="1">
    <citation type="submission" date="2020-08" db="EMBL/GenBank/DDBJ databases">
        <title>Multicomponent nature underlies the extraordinary mechanical properties of spider dragline silk.</title>
        <authorList>
            <person name="Kono N."/>
            <person name="Nakamura H."/>
            <person name="Mori M."/>
            <person name="Yoshida Y."/>
            <person name="Ohtoshi R."/>
            <person name="Malay A.D."/>
            <person name="Moran D.A.P."/>
            <person name="Tomita M."/>
            <person name="Numata K."/>
            <person name="Arakawa K."/>
        </authorList>
    </citation>
    <scope>NUCLEOTIDE SEQUENCE</scope>
</reference>
<feature type="region of interest" description="Disordered" evidence="1">
    <location>
        <begin position="1"/>
        <end position="32"/>
    </location>
</feature>
<evidence type="ECO:0000313" key="3">
    <source>
        <dbReference type="Proteomes" id="UP000886998"/>
    </source>
</evidence>
<name>A0A8X7C6M3_9ARAC</name>
<organism evidence="2 3">
    <name type="scientific">Trichonephila inaurata madagascariensis</name>
    <dbReference type="NCBI Taxonomy" id="2747483"/>
    <lineage>
        <taxon>Eukaryota</taxon>
        <taxon>Metazoa</taxon>
        <taxon>Ecdysozoa</taxon>
        <taxon>Arthropoda</taxon>
        <taxon>Chelicerata</taxon>
        <taxon>Arachnida</taxon>
        <taxon>Araneae</taxon>
        <taxon>Araneomorphae</taxon>
        <taxon>Entelegynae</taxon>
        <taxon>Araneoidea</taxon>
        <taxon>Nephilidae</taxon>
        <taxon>Trichonephila</taxon>
        <taxon>Trichonephila inaurata</taxon>
    </lineage>
</organism>
<dbReference type="EMBL" id="BMAV01010386">
    <property type="protein sequence ID" value="GFY55442.1"/>
    <property type="molecule type" value="Genomic_DNA"/>
</dbReference>
<feature type="region of interest" description="Disordered" evidence="1">
    <location>
        <begin position="46"/>
        <end position="76"/>
    </location>
</feature>
<comment type="caution">
    <text evidence="2">The sequence shown here is derived from an EMBL/GenBank/DDBJ whole genome shotgun (WGS) entry which is preliminary data.</text>
</comment>